<reference evidence="1" key="1">
    <citation type="submission" date="2020-05" db="EMBL/GenBank/DDBJ databases">
        <title>Mycena genomes resolve the evolution of fungal bioluminescence.</title>
        <authorList>
            <person name="Tsai I.J."/>
        </authorList>
    </citation>
    <scope>NUCLEOTIDE SEQUENCE</scope>
    <source>
        <strain evidence="1">160909Yilan</strain>
    </source>
</reference>
<accession>A0A8H6YZG2</accession>
<dbReference type="EMBL" id="JACAZH010000004">
    <property type="protein sequence ID" value="KAF7369885.1"/>
    <property type="molecule type" value="Genomic_DNA"/>
</dbReference>
<evidence type="ECO:0000313" key="1">
    <source>
        <dbReference type="EMBL" id="KAF7369885.1"/>
    </source>
</evidence>
<sequence length="275" mass="30793">MDSLPPELHSLIIERTCASPHAFRAMSLTNTYFHAITASFRFYTIALSSWERAARLLPLLEATPAPKRNIRRLFLGPDLEFAPALALNLLRLAAPTLQDLALIFSSSCALLGAVFRVEFPRLKAMMVRGFYPIPRPGSFPALTHLHLDGNRSPVGVPSAILYAFRSLAHLRISGLRAAPEFARELRDALDIDFEQNTDLQLAPNLRCISLDVQLPKRDQPNQITNLQNAEMRHILLELDQSAGKRKDGPHVEYSEGDVEEIDALKVKLAWLNMPI</sequence>
<dbReference type="Proteomes" id="UP000623467">
    <property type="component" value="Unassembled WGS sequence"/>
</dbReference>
<name>A0A8H6YZG2_9AGAR</name>
<protein>
    <submittedName>
        <fullName evidence="1">Uncharacterized protein</fullName>
    </submittedName>
</protein>
<keyword evidence="2" id="KW-1185">Reference proteome</keyword>
<proteinExistence type="predicted"/>
<organism evidence="1 2">
    <name type="scientific">Mycena sanguinolenta</name>
    <dbReference type="NCBI Taxonomy" id="230812"/>
    <lineage>
        <taxon>Eukaryota</taxon>
        <taxon>Fungi</taxon>
        <taxon>Dikarya</taxon>
        <taxon>Basidiomycota</taxon>
        <taxon>Agaricomycotina</taxon>
        <taxon>Agaricomycetes</taxon>
        <taxon>Agaricomycetidae</taxon>
        <taxon>Agaricales</taxon>
        <taxon>Marasmiineae</taxon>
        <taxon>Mycenaceae</taxon>
        <taxon>Mycena</taxon>
    </lineage>
</organism>
<evidence type="ECO:0000313" key="2">
    <source>
        <dbReference type="Proteomes" id="UP000623467"/>
    </source>
</evidence>
<dbReference type="AlphaFoldDB" id="A0A8H6YZG2"/>
<gene>
    <name evidence="1" type="ORF">MSAN_00617900</name>
</gene>
<dbReference type="OrthoDB" id="3256367at2759"/>
<comment type="caution">
    <text evidence="1">The sequence shown here is derived from an EMBL/GenBank/DDBJ whole genome shotgun (WGS) entry which is preliminary data.</text>
</comment>